<keyword evidence="8" id="KW-1185">Reference proteome</keyword>
<dbReference type="RefSeq" id="WP_152838887.1">
    <property type="nucleotide sequence ID" value="NZ_WHUG01000005.1"/>
</dbReference>
<dbReference type="AlphaFoldDB" id="A0A6A7N3L0"/>
<comment type="caution">
    <text evidence="7">The sequence shown here is derived from an EMBL/GenBank/DDBJ whole genome shotgun (WGS) entry which is preliminary data.</text>
</comment>
<keyword evidence="2" id="KW-0812">Transmembrane</keyword>
<reference evidence="7 8" key="1">
    <citation type="submission" date="2019-10" db="EMBL/GenBank/DDBJ databases">
        <title>Two novel species isolated from a subtropical stream in China.</title>
        <authorList>
            <person name="Lu H."/>
        </authorList>
    </citation>
    <scope>NUCLEOTIDE SEQUENCE [LARGE SCALE GENOMIC DNA]</scope>
    <source>
        <strain evidence="7 8">FT29W</strain>
    </source>
</reference>
<accession>A0A6A7N3L0</accession>
<evidence type="ECO:0000313" key="7">
    <source>
        <dbReference type="EMBL" id="MQA39615.1"/>
    </source>
</evidence>
<proteinExistence type="predicted"/>
<keyword evidence="5" id="KW-0732">Signal</keyword>
<evidence type="ECO:0000259" key="6">
    <source>
        <dbReference type="PROSITE" id="PS52015"/>
    </source>
</evidence>
<keyword evidence="3" id="KW-1133">Transmembrane helix</keyword>
<evidence type="ECO:0000256" key="4">
    <source>
        <dbReference type="ARBA" id="ARBA00023136"/>
    </source>
</evidence>
<evidence type="ECO:0000313" key="8">
    <source>
        <dbReference type="Proteomes" id="UP000440498"/>
    </source>
</evidence>
<protein>
    <submittedName>
        <fullName evidence="7">TonB family protein</fullName>
    </submittedName>
</protein>
<organism evidence="7 8">
    <name type="scientific">Rugamonas aquatica</name>
    <dbReference type="NCBI Taxonomy" id="2743357"/>
    <lineage>
        <taxon>Bacteria</taxon>
        <taxon>Pseudomonadati</taxon>
        <taxon>Pseudomonadota</taxon>
        <taxon>Betaproteobacteria</taxon>
        <taxon>Burkholderiales</taxon>
        <taxon>Oxalobacteraceae</taxon>
        <taxon>Telluria group</taxon>
        <taxon>Rugamonas</taxon>
    </lineage>
</organism>
<dbReference type="SUPFAM" id="SSF74653">
    <property type="entry name" value="TolA/TonB C-terminal domain"/>
    <property type="match status" value="1"/>
</dbReference>
<gene>
    <name evidence="7" type="ORF">GEV02_15790</name>
</gene>
<sequence>MKRLAIAALSLLSASLPAFAADKMATLDPKVPCVIEYPKASLMNEEKGTVVLSLKLAADGKVLESKVSKSSGFKNLDKAASTSITKCKFQAPGGEQWQTMEYVWKLE</sequence>
<evidence type="ECO:0000256" key="2">
    <source>
        <dbReference type="ARBA" id="ARBA00022692"/>
    </source>
</evidence>
<dbReference type="Proteomes" id="UP000440498">
    <property type="component" value="Unassembled WGS sequence"/>
</dbReference>
<dbReference type="Pfam" id="PF03544">
    <property type="entry name" value="TonB_C"/>
    <property type="match status" value="1"/>
</dbReference>
<dbReference type="Gene3D" id="3.30.1150.10">
    <property type="match status" value="1"/>
</dbReference>
<evidence type="ECO:0000256" key="5">
    <source>
        <dbReference type="SAM" id="SignalP"/>
    </source>
</evidence>
<keyword evidence="4" id="KW-0472">Membrane</keyword>
<dbReference type="InterPro" id="IPR006260">
    <property type="entry name" value="TonB/TolA_C"/>
</dbReference>
<dbReference type="GO" id="GO:0055085">
    <property type="term" value="P:transmembrane transport"/>
    <property type="evidence" value="ECO:0007669"/>
    <property type="project" value="InterPro"/>
</dbReference>
<feature type="domain" description="TonB C-terminal" evidence="6">
    <location>
        <begin position="22"/>
        <end position="107"/>
    </location>
</feature>
<dbReference type="PROSITE" id="PS52015">
    <property type="entry name" value="TONB_CTD"/>
    <property type="match status" value="1"/>
</dbReference>
<evidence type="ECO:0000256" key="3">
    <source>
        <dbReference type="ARBA" id="ARBA00022989"/>
    </source>
</evidence>
<dbReference type="GO" id="GO:0016020">
    <property type="term" value="C:membrane"/>
    <property type="evidence" value="ECO:0007669"/>
    <property type="project" value="UniProtKB-SubCell"/>
</dbReference>
<feature type="signal peptide" evidence="5">
    <location>
        <begin position="1"/>
        <end position="20"/>
    </location>
</feature>
<feature type="chain" id="PRO_5025365158" evidence="5">
    <location>
        <begin position="21"/>
        <end position="107"/>
    </location>
</feature>
<comment type="subcellular location">
    <subcellularLocation>
        <location evidence="1">Membrane</location>
        <topology evidence="1">Single-pass membrane protein</topology>
    </subcellularLocation>
</comment>
<name>A0A6A7N3L0_9BURK</name>
<dbReference type="NCBIfam" id="TIGR01352">
    <property type="entry name" value="tonB_Cterm"/>
    <property type="match status" value="1"/>
</dbReference>
<dbReference type="InterPro" id="IPR037682">
    <property type="entry name" value="TonB_C"/>
</dbReference>
<evidence type="ECO:0000256" key="1">
    <source>
        <dbReference type="ARBA" id="ARBA00004167"/>
    </source>
</evidence>
<dbReference type="EMBL" id="WHUG01000005">
    <property type="protein sequence ID" value="MQA39615.1"/>
    <property type="molecule type" value="Genomic_DNA"/>
</dbReference>